<dbReference type="InterPro" id="IPR001034">
    <property type="entry name" value="DeoR_HTH"/>
</dbReference>
<evidence type="ECO:0000256" key="2">
    <source>
        <dbReference type="ARBA" id="ARBA00023125"/>
    </source>
</evidence>
<protein>
    <submittedName>
        <fullName evidence="6">Putative DNA-binding transcriptional regulator YafY</fullName>
    </submittedName>
    <submittedName>
        <fullName evidence="5">YafY family protein</fullName>
    </submittedName>
</protein>
<dbReference type="PANTHER" id="PTHR34580">
    <property type="match status" value="1"/>
</dbReference>
<dbReference type="EMBL" id="JACHMV010000001">
    <property type="protein sequence ID" value="MBB4772850.1"/>
    <property type="molecule type" value="Genomic_DNA"/>
</dbReference>
<dbReference type="InterPro" id="IPR036390">
    <property type="entry name" value="WH_DNA-bd_sf"/>
</dbReference>
<dbReference type="InterPro" id="IPR011991">
    <property type="entry name" value="ArsR-like_HTH"/>
</dbReference>
<keyword evidence="2 6" id="KW-0238">DNA-binding</keyword>
<comment type="caution">
    <text evidence="6">The sequence shown here is derived from an EMBL/GenBank/DDBJ whole genome shotgun (WGS) entry which is preliminary data.</text>
</comment>
<dbReference type="Gene3D" id="1.10.10.10">
    <property type="entry name" value="Winged helix-like DNA-binding domain superfamily/Winged helix DNA-binding domain"/>
    <property type="match status" value="1"/>
</dbReference>
<dbReference type="InterPro" id="IPR036388">
    <property type="entry name" value="WH-like_DNA-bd_sf"/>
</dbReference>
<evidence type="ECO:0000259" key="4">
    <source>
        <dbReference type="PROSITE" id="PS51000"/>
    </source>
</evidence>
<sequence>MANTSDRTLRLLSLLQTHRYWPGAELADRLGVSVRTLRRDIDRLRELGYPVHAQRGIEGGYQLAAGATLPPLVIDDEEAVALAVGLQAAAQGAVAGIAESSVRVLAKVVQVMPARLRHRVEALRAVTVPAEWGRPAGADIDSAVLTTIALACRDSERLRFAYTDAQGRASDRHVEPHRLVPVGRRWYLVAYDLVRHDWRSFRVDRLSGPDGTGARFRPRELPAADAAEFVSGSLREPPRSYRVEVLVDAPAADVRKRIGRWCAVEEIDAERCRVRMTSDTLDWPTMAMGVVGADFQVVEPPELLDQFDDWGERFTRAASPHRQTER</sequence>
<dbReference type="Pfam" id="PF08279">
    <property type="entry name" value="HTH_11"/>
    <property type="match status" value="1"/>
</dbReference>
<dbReference type="InterPro" id="IPR013196">
    <property type="entry name" value="HTH_11"/>
</dbReference>
<dbReference type="PROSITE" id="PS00894">
    <property type="entry name" value="HTH_DEOR_1"/>
    <property type="match status" value="1"/>
</dbReference>
<dbReference type="EMBL" id="BAAAHD010000026">
    <property type="protein sequence ID" value="GAA0568248.1"/>
    <property type="molecule type" value="Genomic_DNA"/>
</dbReference>
<organism evidence="6 7">
    <name type="scientific">Actinomadura livida</name>
    <dbReference type="NCBI Taxonomy" id="79909"/>
    <lineage>
        <taxon>Bacteria</taxon>
        <taxon>Bacillati</taxon>
        <taxon>Actinomycetota</taxon>
        <taxon>Actinomycetes</taxon>
        <taxon>Streptosporangiales</taxon>
        <taxon>Thermomonosporaceae</taxon>
        <taxon>Actinomadura</taxon>
    </lineage>
</organism>
<reference evidence="5" key="3">
    <citation type="submission" date="2023-12" db="EMBL/GenBank/DDBJ databases">
        <authorList>
            <person name="Sun Q."/>
            <person name="Inoue M."/>
        </authorList>
    </citation>
    <scope>NUCLEOTIDE SEQUENCE</scope>
    <source>
        <strain evidence="5">JCM 10667</strain>
    </source>
</reference>
<reference evidence="6 7" key="2">
    <citation type="submission" date="2020-08" db="EMBL/GenBank/DDBJ databases">
        <title>Sequencing the genomes of 1000 actinobacteria strains.</title>
        <authorList>
            <person name="Klenk H.-P."/>
        </authorList>
    </citation>
    <scope>NUCLEOTIDE SEQUENCE [LARGE SCALE GENOMIC DNA]</scope>
    <source>
        <strain evidence="6 7">DSM 44772</strain>
    </source>
</reference>
<evidence type="ECO:0000313" key="7">
    <source>
        <dbReference type="Proteomes" id="UP000549343"/>
    </source>
</evidence>
<evidence type="ECO:0000256" key="3">
    <source>
        <dbReference type="ARBA" id="ARBA00023163"/>
    </source>
</evidence>
<evidence type="ECO:0000256" key="1">
    <source>
        <dbReference type="ARBA" id="ARBA00023015"/>
    </source>
</evidence>
<dbReference type="Pfam" id="PF13280">
    <property type="entry name" value="WYL"/>
    <property type="match status" value="1"/>
</dbReference>
<accession>A0A7W7MWI6</accession>
<dbReference type="InterPro" id="IPR026881">
    <property type="entry name" value="WYL_dom"/>
</dbReference>
<reference evidence="5 8" key="1">
    <citation type="journal article" date="2019" name="Int. J. Syst. Evol. Microbiol.">
        <title>The Global Catalogue of Microorganisms (GCM) 10K type strain sequencing project: providing services to taxonomists for standard genome sequencing and annotation.</title>
        <authorList>
            <consortium name="The Broad Institute Genomics Platform"/>
            <consortium name="The Broad Institute Genome Sequencing Center for Infectious Disease"/>
            <person name="Wu L."/>
            <person name="Ma J."/>
        </authorList>
    </citation>
    <scope>NUCLEOTIDE SEQUENCE [LARGE SCALE GENOMIC DNA]</scope>
    <source>
        <strain evidence="5 8">JCM 10667</strain>
    </source>
</reference>
<dbReference type="PROSITE" id="PS51000">
    <property type="entry name" value="HTH_DEOR_2"/>
    <property type="match status" value="1"/>
</dbReference>
<keyword evidence="3" id="KW-0804">Transcription</keyword>
<dbReference type="PIRSF" id="PIRSF016838">
    <property type="entry name" value="PafC"/>
    <property type="match status" value="1"/>
</dbReference>
<dbReference type="InterPro" id="IPR028349">
    <property type="entry name" value="PafC-like"/>
</dbReference>
<evidence type="ECO:0000313" key="6">
    <source>
        <dbReference type="EMBL" id="MBB4772850.1"/>
    </source>
</evidence>
<gene>
    <name evidence="6" type="ORF">F4557_001268</name>
    <name evidence="5" type="ORF">GCM10009546_33670</name>
</gene>
<dbReference type="Proteomes" id="UP001501427">
    <property type="component" value="Unassembled WGS sequence"/>
</dbReference>
<dbReference type="InterPro" id="IPR051534">
    <property type="entry name" value="CBASS_pafABC_assoc_protein"/>
</dbReference>
<dbReference type="PANTHER" id="PTHR34580:SF3">
    <property type="entry name" value="PROTEIN PAFB"/>
    <property type="match status" value="1"/>
</dbReference>
<dbReference type="SUPFAM" id="SSF46785">
    <property type="entry name" value="Winged helix' DNA-binding domain"/>
    <property type="match status" value="1"/>
</dbReference>
<dbReference type="RefSeq" id="WP_184880589.1">
    <property type="nucleotide sequence ID" value="NZ_BAAAHD010000026.1"/>
</dbReference>
<evidence type="ECO:0000313" key="8">
    <source>
        <dbReference type="Proteomes" id="UP001501427"/>
    </source>
</evidence>
<dbReference type="CDD" id="cd00090">
    <property type="entry name" value="HTH_ARSR"/>
    <property type="match status" value="1"/>
</dbReference>
<dbReference type="PROSITE" id="PS52050">
    <property type="entry name" value="WYL"/>
    <property type="match status" value="1"/>
</dbReference>
<dbReference type="InterPro" id="IPR057727">
    <property type="entry name" value="WCX_dom"/>
</dbReference>
<dbReference type="InterPro" id="IPR018356">
    <property type="entry name" value="Tscrpt_reg_HTH_DeoR_CS"/>
</dbReference>
<evidence type="ECO:0000313" key="5">
    <source>
        <dbReference type="EMBL" id="GAA0568248.1"/>
    </source>
</evidence>
<feature type="domain" description="HTH deoR-type" evidence="4">
    <location>
        <begin position="4"/>
        <end position="59"/>
    </location>
</feature>
<dbReference type="AlphaFoldDB" id="A0A7W7MWI6"/>
<dbReference type="GO" id="GO:0003700">
    <property type="term" value="F:DNA-binding transcription factor activity"/>
    <property type="evidence" value="ECO:0007669"/>
    <property type="project" value="InterPro"/>
</dbReference>
<name>A0A7W7MWI6_9ACTN</name>
<dbReference type="Pfam" id="PF25583">
    <property type="entry name" value="WCX"/>
    <property type="match status" value="1"/>
</dbReference>
<proteinExistence type="predicted"/>
<keyword evidence="1" id="KW-0805">Transcription regulation</keyword>
<dbReference type="Proteomes" id="UP000549343">
    <property type="component" value="Unassembled WGS sequence"/>
</dbReference>
<keyword evidence="8" id="KW-1185">Reference proteome</keyword>
<dbReference type="GO" id="GO:0003677">
    <property type="term" value="F:DNA binding"/>
    <property type="evidence" value="ECO:0007669"/>
    <property type="project" value="UniProtKB-KW"/>
</dbReference>